<dbReference type="OrthoDB" id="5565224at2"/>
<organism evidence="2 3">
    <name type="scientific">Catenovulum agarivorans DS-2</name>
    <dbReference type="NCBI Taxonomy" id="1328313"/>
    <lineage>
        <taxon>Bacteria</taxon>
        <taxon>Pseudomonadati</taxon>
        <taxon>Pseudomonadota</taxon>
        <taxon>Gammaproteobacteria</taxon>
        <taxon>Alteromonadales</taxon>
        <taxon>Alteromonadaceae</taxon>
        <taxon>Catenovulum</taxon>
    </lineage>
</organism>
<sequence>MNVSALTSLIALITTLIGYFFSLPLVLTMGLFALSGACTNWLAIHMLFEKVPGLYGSGVIEAKFENFKVAIKDLMMTEFFSDENIDKFLSDNLGQARHFDFAPVIENIDFDPAYESLVDTVLNSQFGDMLKLAGGRALIDPLKEPYIDKLKQKLIDITQTNQFDELLKQSIEQPNIMAEMREKVSQIIDARLNELTAKAVKEIVHKMINEHLGWLVIWGGIFGGLFGLVAHLV</sequence>
<evidence type="ECO:0000313" key="3">
    <source>
        <dbReference type="Proteomes" id="UP000019276"/>
    </source>
</evidence>
<dbReference type="STRING" id="1328313.DS2_01793"/>
<proteinExistence type="predicted"/>
<evidence type="ECO:0008006" key="4">
    <source>
        <dbReference type="Google" id="ProtNLM"/>
    </source>
</evidence>
<keyword evidence="1" id="KW-0812">Transmembrane</keyword>
<comment type="caution">
    <text evidence="2">The sequence shown here is derived from an EMBL/GenBank/DDBJ whole genome shotgun (WGS) entry which is preliminary data.</text>
</comment>
<evidence type="ECO:0000256" key="1">
    <source>
        <dbReference type="SAM" id="Phobius"/>
    </source>
</evidence>
<dbReference type="EMBL" id="ARZY01000002">
    <property type="protein sequence ID" value="EWH11878.1"/>
    <property type="molecule type" value="Genomic_DNA"/>
</dbReference>
<dbReference type="RefSeq" id="WP_035012909.1">
    <property type="nucleotide sequence ID" value="NZ_ARZY01000002.1"/>
</dbReference>
<keyword evidence="1" id="KW-1133">Transmembrane helix</keyword>
<accession>W7QVW9</accession>
<dbReference type="AlphaFoldDB" id="W7QVW9"/>
<reference evidence="2 3" key="1">
    <citation type="journal article" date="2014" name="Genome Announc.">
        <title>Draft Genome Sequence of the Agar-Degrading Bacterium Catenovulum sp. Strain DS-2, Isolated from Intestines of Haliotis diversicolor.</title>
        <authorList>
            <person name="Shan D."/>
            <person name="Li X."/>
            <person name="Gu Z."/>
            <person name="Wei G."/>
            <person name="Gao Z."/>
            <person name="Shao Z."/>
        </authorList>
    </citation>
    <scope>NUCLEOTIDE SEQUENCE [LARGE SCALE GENOMIC DNA]</scope>
    <source>
        <strain evidence="2 3">DS-2</strain>
    </source>
</reference>
<dbReference type="PATRIC" id="fig|1328313.3.peg.370"/>
<evidence type="ECO:0000313" key="2">
    <source>
        <dbReference type="EMBL" id="EWH11878.1"/>
    </source>
</evidence>
<dbReference type="PANTHER" id="PTHR38568:SF1">
    <property type="entry name" value="DUF445 DOMAIN-CONTAINING PROTEIN"/>
    <property type="match status" value="1"/>
</dbReference>
<feature type="transmembrane region" description="Helical" evidence="1">
    <location>
        <begin position="6"/>
        <end position="34"/>
    </location>
</feature>
<keyword evidence="3" id="KW-1185">Reference proteome</keyword>
<keyword evidence="1" id="KW-0472">Membrane</keyword>
<gene>
    <name evidence="2" type="ORF">DS2_01793</name>
</gene>
<dbReference type="eggNOG" id="COG2733">
    <property type="taxonomic scope" value="Bacteria"/>
</dbReference>
<protein>
    <recommendedName>
        <fullName evidence="4">DUF445 domain-containing protein</fullName>
    </recommendedName>
</protein>
<dbReference type="PANTHER" id="PTHR38568">
    <property type="entry name" value="DUF445 DOMAIN-CONTAINING PROTEIN-RELATED"/>
    <property type="match status" value="1"/>
</dbReference>
<name>W7QVW9_9ALTE</name>
<feature type="transmembrane region" description="Helical" evidence="1">
    <location>
        <begin position="212"/>
        <end position="232"/>
    </location>
</feature>
<dbReference type="Proteomes" id="UP000019276">
    <property type="component" value="Unassembled WGS sequence"/>
</dbReference>